<accession>A0AAD6SPQ4</accession>
<sequence>MSKVIDDPRDASLETKFCLPATWYGESFDGLSTSGMFLSGLIMVTRNRYLAWPSVAFGITSTINVHPLRAKDGAGSAGQLSSLVLCLMALVGSYLPLLMISNSTKTTSSPLPTTI</sequence>
<proteinExistence type="predicted"/>
<organism evidence="2 3">
    <name type="scientific">Mycena alexandri</name>
    <dbReference type="NCBI Taxonomy" id="1745969"/>
    <lineage>
        <taxon>Eukaryota</taxon>
        <taxon>Fungi</taxon>
        <taxon>Dikarya</taxon>
        <taxon>Basidiomycota</taxon>
        <taxon>Agaricomycotina</taxon>
        <taxon>Agaricomycetes</taxon>
        <taxon>Agaricomycetidae</taxon>
        <taxon>Agaricales</taxon>
        <taxon>Marasmiineae</taxon>
        <taxon>Mycenaceae</taxon>
        <taxon>Mycena</taxon>
    </lineage>
</organism>
<dbReference type="AlphaFoldDB" id="A0AAD6SPQ4"/>
<protein>
    <submittedName>
        <fullName evidence="2">Uncharacterized protein</fullName>
    </submittedName>
</protein>
<dbReference type="Proteomes" id="UP001218188">
    <property type="component" value="Unassembled WGS sequence"/>
</dbReference>
<reference evidence="2" key="1">
    <citation type="submission" date="2023-03" db="EMBL/GenBank/DDBJ databases">
        <title>Massive genome expansion in bonnet fungi (Mycena s.s.) driven by repeated elements and novel gene families across ecological guilds.</title>
        <authorList>
            <consortium name="Lawrence Berkeley National Laboratory"/>
            <person name="Harder C.B."/>
            <person name="Miyauchi S."/>
            <person name="Viragh M."/>
            <person name="Kuo A."/>
            <person name="Thoen E."/>
            <person name="Andreopoulos B."/>
            <person name="Lu D."/>
            <person name="Skrede I."/>
            <person name="Drula E."/>
            <person name="Henrissat B."/>
            <person name="Morin E."/>
            <person name="Kohler A."/>
            <person name="Barry K."/>
            <person name="LaButti K."/>
            <person name="Morin E."/>
            <person name="Salamov A."/>
            <person name="Lipzen A."/>
            <person name="Mereny Z."/>
            <person name="Hegedus B."/>
            <person name="Baldrian P."/>
            <person name="Stursova M."/>
            <person name="Weitz H."/>
            <person name="Taylor A."/>
            <person name="Grigoriev I.V."/>
            <person name="Nagy L.G."/>
            <person name="Martin F."/>
            <person name="Kauserud H."/>
        </authorList>
    </citation>
    <scope>NUCLEOTIDE SEQUENCE</scope>
    <source>
        <strain evidence="2">CBHHK200</strain>
    </source>
</reference>
<dbReference type="EMBL" id="JARJCM010000080">
    <property type="protein sequence ID" value="KAJ7031648.1"/>
    <property type="molecule type" value="Genomic_DNA"/>
</dbReference>
<comment type="caution">
    <text evidence="2">The sequence shown here is derived from an EMBL/GenBank/DDBJ whole genome shotgun (WGS) entry which is preliminary data.</text>
</comment>
<feature type="transmembrane region" description="Helical" evidence="1">
    <location>
        <begin position="49"/>
        <end position="68"/>
    </location>
</feature>
<keyword evidence="1" id="KW-0812">Transmembrane</keyword>
<keyword evidence="1" id="KW-1133">Transmembrane helix</keyword>
<name>A0AAD6SPQ4_9AGAR</name>
<keyword evidence="1" id="KW-0472">Membrane</keyword>
<keyword evidence="3" id="KW-1185">Reference proteome</keyword>
<evidence type="ECO:0000313" key="3">
    <source>
        <dbReference type="Proteomes" id="UP001218188"/>
    </source>
</evidence>
<gene>
    <name evidence="2" type="ORF">C8F04DRAFT_1185806</name>
</gene>
<feature type="transmembrane region" description="Helical" evidence="1">
    <location>
        <begin position="80"/>
        <end position="100"/>
    </location>
</feature>
<evidence type="ECO:0000256" key="1">
    <source>
        <dbReference type="SAM" id="Phobius"/>
    </source>
</evidence>
<evidence type="ECO:0000313" key="2">
    <source>
        <dbReference type="EMBL" id="KAJ7031648.1"/>
    </source>
</evidence>